<keyword evidence="1" id="KW-0472">Membrane</keyword>
<feature type="transmembrane region" description="Helical" evidence="1">
    <location>
        <begin position="127"/>
        <end position="148"/>
    </location>
</feature>
<proteinExistence type="predicted"/>
<dbReference type="EMBL" id="CP011371">
    <property type="protein sequence ID" value="AKJ27131.1"/>
    <property type="molecule type" value="Genomic_DNA"/>
</dbReference>
<gene>
    <name evidence="2" type="ORF">AAW51_0440</name>
</gene>
<dbReference type="RefSeq" id="WP_047193302.1">
    <property type="nucleotide sequence ID" value="NZ_CP011371.1"/>
</dbReference>
<feature type="transmembrane region" description="Helical" evidence="1">
    <location>
        <begin position="68"/>
        <end position="86"/>
    </location>
</feature>
<evidence type="ECO:0000313" key="2">
    <source>
        <dbReference type="EMBL" id="AKJ27131.1"/>
    </source>
</evidence>
<keyword evidence="1" id="KW-1133">Transmembrane helix</keyword>
<protein>
    <submittedName>
        <fullName evidence="2">Uncharacterized protein</fullName>
    </submittedName>
</protein>
<dbReference type="AlphaFoldDB" id="A0A0G3BID0"/>
<dbReference type="STRING" id="413882.AAW51_0440"/>
<feature type="transmembrane region" description="Helical" evidence="1">
    <location>
        <begin position="37"/>
        <end position="56"/>
    </location>
</feature>
<dbReference type="KEGG" id="pbh:AAW51_0440"/>
<keyword evidence="1" id="KW-0812">Transmembrane</keyword>
<evidence type="ECO:0000313" key="3">
    <source>
        <dbReference type="Proteomes" id="UP000035352"/>
    </source>
</evidence>
<sequence length="178" mass="19022">MQRILIGIVEYALGFLALALFGAYALASGTPTPQRWIAAFKIASCVAIAELVVLAARRSPANRLIIGANLWLLIGGTAAFLEQWWVLQAYERFGEASLFVAILLVGLFTTLVSRAGFVAAEGERQRVLLASGAMLLAVIGALVVAVVYRGNIKLAAVFPVIGLSWLNRALRAVVSRVV</sequence>
<dbReference type="OrthoDB" id="6399964at2"/>
<evidence type="ECO:0000256" key="1">
    <source>
        <dbReference type="SAM" id="Phobius"/>
    </source>
</evidence>
<feature type="transmembrane region" description="Helical" evidence="1">
    <location>
        <begin position="98"/>
        <end position="120"/>
    </location>
</feature>
<name>A0A0G3BID0_9BURK</name>
<dbReference type="Proteomes" id="UP000035352">
    <property type="component" value="Chromosome"/>
</dbReference>
<keyword evidence="3" id="KW-1185">Reference proteome</keyword>
<accession>A0A0G3BID0</accession>
<organism evidence="2 3">
    <name type="scientific">Caldimonas brevitalea</name>
    <dbReference type="NCBI Taxonomy" id="413882"/>
    <lineage>
        <taxon>Bacteria</taxon>
        <taxon>Pseudomonadati</taxon>
        <taxon>Pseudomonadota</taxon>
        <taxon>Betaproteobacteria</taxon>
        <taxon>Burkholderiales</taxon>
        <taxon>Sphaerotilaceae</taxon>
        <taxon>Caldimonas</taxon>
    </lineage>
</organism>
<reference evidence="2 3" key="1">
    <citation type="submission" date="2015-05" db="EMBL/GenBank/DDBJ databases">
        <authorList>
            <person name="Tang B."/>
            <person name="Yu Y."/>
        </authorList>
    </citation>
    <scope>NUCLEOTIDE SEQUENCE [LARGE SCALE GENOMIC DNA]</scope>
    <source>
        <strain evidence="2 3">DSM 7029</strain>
    </source>
</reference>